<protein>
    <submittedName>
        <fullName evidence="1">Uncharacterized protein</fullName>
    </submittedName>
</protein>
<dbReference type="EMBL" id="JAHUTJ010060971">
    <property type="protein sequence ID" value="MED6288559.1"/>
    <property type="molecule type" value="Genomic_DNA"/>
</dbReference>
<accession>A0ABU7EN24</accession>
<evidence type="ECO:0000313" key="2">
    <source>
        <dbReference type="Proteomes" id="UP001352852"/>
    </source>
</evidence>
<reference evidence="1 2" key="1">
    <citation type="submission" date="2021-06" db="EMBL/GenBank/DDBJ databases">
        <authorList>
            <person name="Palmer J.M."/>
        </authorList>
    </citation>
    <scope>NUCLEOTIDE SEQUENCE [LARGE SCALE GENOMIC DNA]</scope>
    <source>
        <strain evidence="1 2">CL_MEX2019</strain>
        <tissue evidence="1">Muscle</tissue>
    </source>
</reference>
<evidence type="ECO:0000313" key="1">
    <source>
        <dbReference type="EMBL" id="MED6288559.1"/>
    </source>
</evidence>
<sequence>MFPARSSERPPARREDARRNEPFSRLLILVWLVLRKEAESRQEQKKRIQQVFSSYFTAALNVDTLDICEQRLGT</sequence>
<dbReference type="Proteomes" id="UP001352852">
    <property type="component" value="Unassembled WGS sequence"/>
</dbReference>
<gene>
    <name evidence="1" type="ORF">CHARACLAT_027829</name>
</gene>
<proteinExistence type="predicted"/>
<comment type="caution">
    <text evidence="1">The sequence shown here is derived from an EMBL/GenBank/DDBJ whole genome shotgun (WGS) entry which is preliminary data.</text>
</comment>
<feature type="non-terminal residue" evidence="1">
    <location>
        <position position="74"/>
    </location>
</feature>
<keyword evidence="2" id="KW-1185">Reference proteome</keyword>
<name>A0ABU7EN24_9TELE</name>
<organism evidence="1 2">
    <name type="scientific">Characodon lateralis</name>
    <dbReference type="NCBI Taxonomy" id="208331"/>
    <lineage>
        <taxon>Eukaryota</taxon>
        <taxon>Metazoa</taxon>
        <taxon>Chordata</taxon>
        <taxon>Craniata</taxon>
        <taxon>Vertebrata</taxon>
        <taxon>Euteleostomi</taxon>
        <taxon>Actinopterygii</taxon>
        <taxon>Neopterygii</taxon>
        <taxon>Teleostei</taxon>
        <taxon>Neoteleostei</taxon>
        <taxon>Acanthomorphata</taxon>
        <taxon>Ovalentaria</taxon>
        <taxon>Atherinomorphae</taxon>
        <taxon>Cyprinodontiformes</taxon>
        <taxon>Goodeidae</taxon>
        <taxon>Characodon</taxon>
    </lineage>
</organism>